<evidence type="ECO:0008006" key="5">
    <source>
        <dbReference type="Google" id="ProtNLM"/>
    </source>
</evidence>
<feature type="compositionally biased region" description="Polar residues" evidence="1">
    <location>
        <begin position="311"/>
        <end position="321"/>
    </location>
</feature>
<name>A0AAD7EMC4_9AGAR</name>
<evidence type="ECO:0000313" key="4">
    <source>
        <dbReference type="Proteomes" id="UP001218218"/>
    </source>
</evidence>
<gene>
    <name evidence="3" type="ORF">DFH08DRAFT_965465</name>
</gene>
<dbReference type="Proteomes" id="UP001218218">
    <property type="component" value="Unassembled WGS sequence"/>
</dbReference>
<evidence type="ECO:0000313" key="3">
    <source>
        <dbReference type="EMBL" id="KAJ7334717.1"/>
    </source>
</evidence>
<sequence>MLALVQATFVGEWVTWARYATPFHTLTHTLALRIVTSCAMFTLSSSRVRRVSFVAVVAVLLLGILILKAVWPVAVTFGPKTYNEFRDDLYEQAFVQADAVDGALENLRQIWSAAEIVLRHPEQQTGRIIIEVVFASEEFEEFVDDMPTSPTRKYPECFFIDFEEPTFHVLPNALPVAVVALEGTLPITAMPQPSQSSSLGYLILGYVLLGCSLGTLFSAASGILLFKWALARSLTSTFLVQATSGPVCTIEDVASELDETLVEEKEQAVIQVNAAPAKVEMSSKAVNEPACTRSESESTHTPSVQIADATPQPSGAVSSKPANAALAQVAEETPIHLPVESPSPPFVFASFNPAPSSPPSFASGHIQPMHKDIIYETLKTSSVNPLAVALARRTAVSGHIIYQTPLTRAQHKTPFGCNTASTRGSFVYTSSIPRNRPETLYSTSGFVPAASHYVPPAPPRSSGIVFHGRSNRPPSGVWPQIPHYA</sequence>
<comment type="caution">
    <text evidence="3">The sequence shown here is derived from an EMBL/GenBank/DDBJ whole genome shotgun (WGS) entry which is preliminary data.</text>
</comment>
<feature type="transmembrane region" description="Helical" evidence="2">
    <location>
        <begin position="199"/>
        <end position="226"/>
    </location>
</feature>
<keyword evidence="4" id="KW-1185">Reference proteome</keyword>
<evidence type="ECO:0000256" key="1">
    <source>
        <dbReference type="SAM" id="MobiDB-lite"/>
    </source>
</evidence>
<proteinExistence type="predicted"/>
<accession>A0AAD7EMC4</accession>
<keyword evidence="2" id="KW-0812">Transmembrane</keyword>
<keyword evidence="2" id="KW-1133">Transmembrane helix</keyword>
<dbReference type="AlphaFoldDB" id="A0AAD7EMC4"/>
<protein>
    <recommendedName>
        <fullName evidence="5">Transmembrane protein</fullName>
    </recommendedName>
</protein>
<keyword evidence="2" id="KW-0472">Membrane</keyword>
<dbReference type="EMBL" id="JARIHO010000032">
    <property type="protein sequence ID" value="KAJ7334717.1"/>
    <property type="molecule type" value="Genomic_DNA"/>
</dbReference>
<reference evidence="3" key="1">
    <citation type="submission" date="2023-03" db="EMBL/GenBank/DDBJ databases">
        <title>Massive genome expansion in bonnet fungi (Mycena s.s.) driven by repeated elements and novel gene families across ecological guilds.</title>
        <authorList>
            <consortium name="Lawrence Berkeley National Laboratory"/>
            <person name="Harder C.B."/>
            <person name="Miyauchi S."/>
            <person name="Viragh M."/>
            <person name="Kuo A."/>
            <person name="Thoen E."/>
            <person name="Andreopoulos B."/>
            <person name="Lu D."/>
            <person name="Skrede I."/>
            <person name="Drula E."/>
            <person name="Henrissat B."/>
            <person name="Morin E."/>
            <person name="Kohler A."/>
            <person name="Barry K."/>
            <person name="LaButti K."/>
            <person name="Morin E."/>
            <person name="Salamov A."/>
            <person name="Lipzen A."/>
            <person name="Mereny Z."/>
            <person name="Hegedus B."/>
            <person name="Baldrian P."/>
            <person name="Stursova M."/>
            <person name="Weitz H."/>
            <person name="Taylor A."/>
            <person name="Grigoriev I.V."/>
            <person name="Nagy L.G."/>
            <person name="Martin F."/>
            <person name="Kauserud H."/>
        </authorList>
    </citation>
    <scope>NUCLEOTIDE SEQUENCE</scope>
    <source>
        <strain evidence="3">CBHHK002</strain>
    </source>
</reference>
<evidence type="ECO:0000256" key="2">
    <source>
        <dbReference type="SAM" id="Phobius"/>
    </source>
</evidence>
<feature type="region of interest" description="Disordered" evidence="1">
    <location>
        <begin position="281"/>
        <end position="323"/>
    </location>
</feature>
<feature type="transmembrane region" description="Helical" evidence="2">
    <location>
        <begin position="51"/>
        <end position="71"/>
    </location>
</feature>
<organism evidence="3 4">
    <name type="scientific">Mycena albidolilacea</name>
    <dbReference type="NCBI Taxonomy" id="1033008"/>
    <lineage>
        <taxon>Eukaryota</taxon>
        <taxon>Fungi</taxon>
        <taxon>Dikarya</taxon>
        <taxon>Basidiomycota</taxon>
        <taxon>Agaricomycotina</taxon>
        <taxon>Agaricomycetes</taxon>
        <taxon>Agaricomycetidae</taxon>
        <taxon>Agaricales</taxon>
        <taxon>Marasmiineae</taxon>
        <taxon>Mycenaceae</taxon>
        <taxon>Mycena</taxon>
    </lineage>
</organism>